<dbReference type="SMART" id="SM00530">
    <property type="entry name" value="HTH_XRE"/>
    <property type="match status" value="1"/>
</dbReference>
<dbReference type="PROSITE" id="PS50943">
    <property type="entry name" value="HTH_CROC1"/>
    <property type="match status" value="1"/>
</dbReference>
<accession>A0A4R6SIA4</accession>
<dbReference type="Gene3D" id="1.10.260.40">
    <property type="entry name" value="lambda repressor-like DNA-binding domains"/>
    <property type="match status" value="1"/>
</dbReference>
<dbReference type="InterPro" id="IPR010982">
    <property type="entry name" value="Lambda_DNA-bd_dom_sf"/>
</dbReference>
<dbReference type="EMBL" id="SNXZ01000002">
    <property type="protein sequence ID" value="TDQ01320.1"/>
    <property type="molecule type" value="Genomic_DNA"/>
</dbReference>
<comment type="caution">
    <text evidence="2">The sequence shown here is derived from an EMBL/GenBank/DDBJ whole genome shotgun (WGS) entry which is preliminary data.</text>
</comment>
<dbReference type="InterPro" id="IPR001387">
    <property type="entry name" value="Cro/C1-type_HTH"/>
</dbReference>
<organism evidence="2 3">
    <name type="scientific">Labedaea rhizosphaerae</name>
    <dbReference type="NCBI Taxonomy" id="598644"/>
    <lineage>
        <taxon>Bacteria</taxon>
        <taxon>Bacillati</taxon>
        <taxon>Actinomycetota</taxon>
        <taxon>Actinomycetes</taxon>
        <taxon>Pseudonocardiales</taxon>
        <taxon>Pseudonocardiaceae</taxon>
        <taxon>Labedaea</taxon>
    </lineage>
</organism>
<proteinExistence type="predicted"/>
<reference evidence="2 3" key="1">
    <citation type="submission" date="2019-03" db="EMBL/GenBank/DDBJ databases">
        <title>Genomic Encyclopedia of Type Strains, Phase IV (KMG-IV): sequencing the most valuable type-strain genomes for metagenomic binning, comparative biology and taxonomic classification.</title>
        <authorList>
            <person name="Goeker M."/>
        </authorList>
    </citation>
    <scope>NUCLEOTIDE SEQUENCE [LARGE SCALE GENOMIC DNA]</scope>
    <source>
        <strain evidence="2 3">DSM 45361</strain>
    </source>
</reference>
<evidence type="ECO:0000259" key="1">
    <source>
        <dbReference type="PROSITE" id="PS50943"/>
    </source>
</evidence>
<dbReference type="RefSeq" id="WP_243754051.1">
    <property type="nucleotide sequence ID" value="NZ_SNXZ01000002.1"/>
</dbReference>
<feature type="domain" description="HTH cro/C1-type" evidence="1">
    <location>
        <begin position="17"/>
        <end position="72"/>
    </location>
</feature>
<dbReference type="Proteomes" id="UP000295444">
    <property type="component" value="Unassembled WGS sequence"/>
</dbReference>
<dbReference type="SUPFAM" id="SSF47413">
    <property type="entry name" value="lambda repressor-like DNA-binding domains"/>
    <property type="match status" value="1"/>
</dbReference>
<keyword evidence="3" id="KW-1185">Reference proteome</keyword>
<dbReference type="Pfam" id="PF19054">
    <property type="entry name" value="DUF5753"/>
    <property type="match status" value="1"/>
</dbReference>
<dbReference type="InterPro" id="IPR043917">
    <property type="entry name" value="DUF5753"/>
</dbReference>
<sequence>MTSTKPPFRRRRLGRRLRDLRESAGMTLDKAAPMLDLSRSVLHRLEAGETRADVHVVRSMMDLYDHYEPDLLDAVREAAKPSWFTSYGVQDMGYTDAETEACRVLTYAGMQLPGLLHTENYIRAQFDSAQRRRSAKEVDNDLAVRRIRQQRLTSEDNPLELVAVIDEAALWREIGGPAVLREQLDHLIMMAELPSVTLQVLPLRTCPPSGLGGGFNLLGFTGPGEPDLLYHEYVTGALHIEDQEEVQAAKLVFDSLRGEALNPADSVALIEQHATELPAP</sequence>
<evidence type="ECO:0000313" key="3">
    <source>
        <dbReference type="Proteomes" id="UP000295444"/>
    </source>
</evidence>
<dbReference type="GO" id="GO:0003677">
    <property type="term" value="F:DNA binding"/>
    <property type="evidence" value="ECO:0007669"/>
    <property type="project" value="InterPro"/>
</dbReference>
<dbReference type="AlphaFoldDB" id="A0A4R6SIA4"/>
<name>A0A4R6SIA4_LABRH</name>
<gene>
    <name evidence="2" type="ORF">EV186_1021188</name>
</gene>
<dbReference type="Pfam" id="PF13560">
    <property type="entry name" value="HTH_31"/>
    <property type="match status" value="1"/>
</dbReference>
<evidence type="ECO:0000313" key="2">
    <source>
        <dbReference type="EMBL" id="TDQ01320.1"/>
    </source>
</evidence>
<protein>
    <submittedName>
        <fullName evidence="2">Helix-turn-helix protein</fullName>
    </submittedName>
</protein>